<dbReference type="InterPro" id="IPR000485">
    <property type="entry name" value="AsnC-type_HTH_dom"/>
</dbReference>
<evidence type="ECO:0000256" key="1">
    <source>
        <dbReference type="ARBA" id="ARBA00023015"/>
    </source>
</evidence>
<dbReference type="SUPFAM" id="SSF54909">
    <property type="entry name" value="Dimeric alpha+beta barrel"/>
    <property type="match status" value="1"/>
</dbReference>
<dbReference type="SMART" id="SM00344">
    <property type="entry name" value="HTH_ASNC"/>
    <property type="match status" value="2"/>
</dbReference>
<dbReference type="PRINTS" id="PR00033">
    <property type="entry name" value="HTHASNC"/>
</dbReference>
<feature type="domain" description="HTH asnC-type" evidence="4">
    <location>
        <begin position="179"/>
        <end position="239"/>
    </location>
</feature>
<dbReference type="AlphaFoldDB" id="A0A9W6RVZ2"/>
<dbReference type="Pfam" id="PF01037">
    <property type="entry name" value="AsnC_trans_reg"/>
    <property type="match status" value="1"/>
</dbReference>
<evidence type="ECO:0000313" key="6">
    <source>
        <dbReference type="Proteomes" id="UP001165074"/>
    </source>
</evidence>
<reference evidence="5" key="1">
    <citation type="submission" date="2023-03" db="EMBL/GenBank/DDBJ databases">
        <title>Actinoallomurus iriomotensis NBRC 103684.</title>
        <authorList>
            <person name="Ichikawa N."/>
            <person name="Sato H."/>
            <person name="Tonouchi N."/>
        </authorList>
    </citation>
    <scope>NUCLEOTIDE SEQUENCE</scope>
    <source>
        <strain evidence="5">NBRC 103684</strain>
    </source>
</reference>
<gene>
    <name evidence="5" type="primary">asnC</name>
    <name evidence="5" type="ORF">Airi02_005790</name>
</gene>
<proteinExistence type="predicted"/>
<evidence type="ECO:0000259" key="4">
    <source>
        <dbReference type="PROSITE" id="PS50956"/>
    </source>
</evidence>
<dbReference type="PROSITE" id="PS50956">
    <property type="entry name" value="HTH_ASNC_2"/>
    <property type="match status" value="2"/>
</dbReference>
<evidence type="ECO:0000256" key="2">
    <source>
        <dbReference type="ARBA" id="ARBA00023125"/>
    </source>
</evidence>
<dbReference type="PANTHER" id="PTHR30154:SF34">
    <property type="entry name" value="TRANSCRIPTIONAL REGULATOR AZLB"/>
    <property type="match status" value="1"/>
</dbReference>
<keyword evidence="1" id="KW-0805">Transcription regulation</keyword>
<dbReference type="Gene3D" id="3.30.70.920">
    <property type="match status" value="1"/>
</dbReference>
<dbReference type="InterPro" id="IPR036390">
    <property type="entry name" value="WH_DNA-bd_sf"/>
</dbReference>
<dbReference type="InterPro" id="IPR019887">
    <property type="entry name" value="Tscrpt_reg_AsnC/Lrp_C"/>
</dbReference>
<keyword evidence="3" id="KW-0804">Transcription</keyword>
<dbReference type="InterPro" id="IPR019888">
    <property type="entry name" value="Tscrpt_reg_AsnC-like"/>
</dbReference>
<dbReference type="GO" id="GO:0043200">
    <property type="term" value="P:response to amino acid"/>
    <property type="evidence" value="ECO:0007669"/>
    <property type="project" value="TreeGrafter"/>
</dbReference>
<name>A0A9W6RVZ2_9ACTN</name>
<dbReference type="InterPro" id="IPR036388">
    <property type="entry name" value="WH-like_DNA-bd_sf"/>
</dbReference>
<dbReference type="Proteomes" id="UP001165074">
    <property type="component" value="Unassembled WGS sequence"/>
</dbReference>
<dbReference type="Pfam" id="PF13404">
    <property type="entry name" value="HTH_AsnC-type"/>
    <property type="match status" value="2"/>
</dbReference>
<accession>A0A9W6RVZ2</accession>
<organism evidence="5 6">
    <name type="scientific">Actinoallomurus iriomotensis</name>
    <dbReference type="NCBI Taxonomy" id="478107"/>
    <lineage>
        <taxon>Bacteria</taxon>
        <taxon>Bacillati</taxon>
        <taxon>Actinomycetota</taxon>
        <taxon>Actinomycetes</taxon>
        <taxon>Streptosporangiales</taxon>
        <taxon>Thermomonosporaceae</taxon>
        <taxon>Actinoallomurus</taxon>
    </lineage>
</organism>
<dbReference type="EMBL" id="BSTK01000001">
    <property type="protein sequence ID" value="GLY82648.1"/>
    <property type="molecule type" value="Genomic_DNA"/>
</dbReference>
<keyword evidence="6" id="KW-1185">Reference proteome</keyword>
<dbReference type="RefSeq" id="WP_285566429.1">
    <property type="nucleotide sequence ID" value="NZ_BSTK01000001.1"/>
</dbReference>
<dbReference type="InterPro" id="IPR011008">
    <property type="entry name" value="Dimeric_a/b-barrel"/>
</dbReference>
<dbReference type="GO" id="GO:0005829">
    <property type="term" value="C:cytosol"/>
    <property type="evidence" value="ECO:0007669"/>
    <property type="project" value="TreeGrafter"/>
</dbReference>
<keyword evidence="2" id="KW-0238">DNA-binding</keyword>
<evidence type="ECO:0000313" key="5">
    <source>
        <dbReference type="EMBL" id="GLY82648.1"/>
    </source>
</evidence>
<dbReference type="Gene3D" id="1.10.10.10">
    <property type="entry name" value="Winged helix-like DNA-binding domain superfamily/Winged helix DNA-binding domain"/>
    <property type="match status" value="2"/>
</dbReference>
<protein>
    <submittedName>
        <fullName evidence="5">AsnC family transcriptional regulator</fullName>
    </submittedName>
</protein>
<comment type="caution">
    <text evidence="5">The sequence shown here is derived from an EMBL/GenBank/DDBJ whole genome shotgun (WGS) entry which is preliminary data.</text>
</comment>
<sequence>MESVILDDLDRRLVHALNIDPRAPFGRIADVLGVSDQTIARRYRRLRASGLVRVIGSVDTARLGYTTWVIRLRCTPDAAGPVSAALARRTDTFWVHLLSGGTEIACGTTVRTAEERGALLLQRLPRTGRVSSVTAHSQLHLFVGGRITWPGVVAALSAEEADRLRPEPPPPPGEGPVVLDDGDRALLGALALDGRTGHAELAAVTGWSESTVRRRMDRLVAGGVLFYDVDVPPEALGYHAEARLWMSVRPADLASVGRALAGHVEVTFAAATTGPTNLMAGVVCRDDQALYRYLTERIGALEGVERLETAPVIRTVKRGGPVLKP</sequence>
<evidence type="ECO:0000256" key="3">
    <source>
        <dbReference type="ARBA" id="ARBA00023163"/>
    </source>
</evidence>
<feature type="domain" description="HTH asnC-type" evidence="4">
    <location>
        <begin position="6"/>
        <end position="66"/>
    </location>
</feature>
<dbReference type="SUPFAM" id="SSF46785">
    <property type="entry name" value="Winged helix' DNA-binding domain"/>
    <property type="match status" value="2"/>
</dbReference>
<dbReference type="GO" id="GO:0043565">
    <property type="term" value="F:sequence-specific DNA binding"/>
    <property type="evidence" value="ECO:0007669"/>
    <property type="project" value="InterPro"/>
</dbReference>
<dbReference type="PANTHER" id="PTHR30154">
    <property type="entry name" value="LEUCINE-RESPONSIVE REGULATORY PROTEIN"/>
    <property type="match status" value="1"/>
</dbReference>